<protein>
    <recommendedName>
        <fullName evidence="2">SAP domain-containing protein</fullName>
    </recommendedName>
</protein>
<sequence>MFRAVVCQKSLPNASRFSVNHRNFVSTVLLSRTWENETLATLRHEAKNRGLSTKGNKSVIINRIQEYEQTLPFSQPAPAASRNVSSSTTPPQAASPGIPPASQPTSASKTPDFFLVRLPDLSQDGPSEPVQAPFVPDFWDSSSPKPEPIEPSHPKLHVVSGSATHPDGGPTYNLEKPQDAVVIEEVVVIEPEDQTKPAIESGLFRELANDLGLPRGFRVGEAISNVVRAAKEQGPDLHAKSRPLNNEQTRGVWVLLGLLAGSWIVGGWVNHARSVPEAHGTEESKPQNHL</sequence>
<dbReference type="AlphaFoldDB" id="A0A0D0B6E7"/>
<feature type="compositionally biased region" description="Low complexity" evidence="1">
    <location>
        <begin position="85"/>
        <end position="96"/>
    </location>
</feature>
<dbReference type="Gene3D" id="1.10.720.30">
    <property type="entry name" value="SAP domain"/>
    <property type="match status" value="1"/>
</dbReference>
<evidence type="ECO:0000256" key="1">
    <source>
        <dbReference type="SAM" id="MobiDB-lite"/>
    </source>
</evidence>
<dbReference type="Pfam" id="PF02037">
    <property type="entry name" value="SAP"/>
    <property type="match status" value="1"/>
</dbReference>
<reference evidence="4" key="2">
    <citation type="submission" date="2015-01" db="EMBL/GenBank/DDBJ databases">
        <title>Evolutionary Origins and Diversification of the Mycorrhizal Mutualists.</title>
        <authorList>
            <consortium name="DOE Joint Genome Institute"/>
            <consortium name="Mycorrhizal Genomics Consortium"/>
            <person name="Kohler A."/>
            <person name="Kuo A."/>
            <person name="Nagy L.G."/>
            <person name="Floudas D."/>
            <person name="Copeland A."/>
            <person name="Barry K.W."/>
            <person name="Cichocki N."/>
            <person name="Veneault-Fourrey C."/>
            <person name="LaButti K."/>
            <person name="Lindquist E.A."/>
            <person name="Lipzen A."/>
            <person name="Lundell T."/>
            <person name="Morin E."/>
            <person name="Murat C."/>
            <person name="Riley R."/>
            <person name="Ohm R."/>
            <person name="Sun H."/>
            <person name="Tunlid A."/>
            <person name="Henrissat B."/>
            <person name="Grigoriev I.V."/>
            <person name="Hibbett D.S."/>
            <person name="Martin F."/>
        </authorList>
    </citation>
    <scope>NUCLEOTIDE SEQUENCE [LARGE SCALE GENOMIC DNA]</scope>
    <source>
        <strain evidence="4">UH-Slu-Lm8-n1</strain>
    </source>
</reference>
<gene>
    <name evidence="3" type="ORF">CY34DRAFT_24111</name>
</gene>
<name>A0A0D0B6E7_9AGAM</name>
<dbReference type="SUPFAM" id="SSF68906">
    <property type="entry name" value="SAP domain"/>
    <property type="match status" value="1"/>
</dbReference>
<dbReference type="HOGENOM" id="CLU_058280_0_0_1"/>
<evidence type="ECO:0000259" key="2">
    <source>
        <dbReference type="PROSITE" id="PS50800"/>
    </source>
</evidence>
<accession>A0A0D0B6E7</accession>
<dbReference type="STRING" id="930992.A0A0D0B6E7"/>
<dbReference type="PROSITE" id="PS50800">
    <property type="entry name" value="SAP"/>
    <property type="match status" value="1"/>
</dbReference>
<reference evidence="3 4" key="1">
    <citation type="submission" date="2014-04" db="EMBL/GenBank/DDBJ databases">
        <authorList>
            <consortium name="DOE Joint Genome Institute"/>
            <person name="Kuo A."/>
            <person name="Ruytinx J."/>
            <person name="Rineau F."/>
            <person name="Colpaert J."/>
            <person name="Kohler A."/>
            <person name="Nagy L.G."/>
            <person name="Floudas D."/>
            <person name="Copeland A."/>
            <person name="Barry K.W."/>
            <person name="Cichocki N."/>
            <person name="Veneault-Fourrey C."/>
            <person name="LaButti K."/>
            <person name="Lindquist E.A."/>
            <person name="Lipzen A."/>
            <person name="Lundell T."/>
            <person name="Morin E."/>
            <person name="Murat C."/>
            <person name="Sun H."/>
            <person name="Tunlid A."/>
            <person name="Henrissat B."/>
            <person name="Grigoriev I.V."/>
            <person name="Hibbett D.S."/>
            <person name="Martin F."/>
            <person name="Nordberg H.P."/>
            <person name="Cantor M.N."/>
            <person name="Hua S.X."/>
        </authorList>
    </citation>
    <scope>NUCLEOTIDE SEQUENCE [LARGE SCALE GENOMIC DNA]</scope>
    <source>
        <strain evidence="3 4">UH-Slu-Lm8-n1</strain>
    </source>
</reference>
<dbReference type="OrthoDB" id="445357at2759"/>
<dbReference type="InterPro" id="IPR036361">
    <property type="entry name" value="SAP_dom_sf"/>
</dbReference>
<dbReference type="InterPro" id="IPR003034">
    <property type="entry name" value="SAP_dom"/>
</dbReference>
<dbReference type="EMBL" id="KN835250">
    <property type="protein sequence ID" value="KIK42017.1"/>
    <property type="molecule type" value="Genomic_DNA"/>
</dbReference>
<keyword evidence="4" id="KW-1185">Reference proteome</keyword>
<evidence type="ECO:0000313" key="3">
    <source>
        <dbReference type="EMBL" id="KIK42017.1"/>
    </source>
</evidence>
<evidence type="ECO:0000313" key="4">
    <source>
        <dbReference type="Proteomes" id="UP000054485"/>
    </source>
</evidence>
<proteinExistence type="predicted"/>
<dbReference type="InParanoid" id="A0A0D0B6E7"/>
<feature type="region of interest" description="Disordered" evidence="1">
    <location>
        <begin position="73"/>
        <end position="109"/>
    </location>
</feature>
<organism evidence="3 4">
    <name type="scientific">Suillus luteus UH-Slu-Lm8-n1</name>
    <dbReference type="NCBI Taxonomy" id="930992"/>
    <lineage>
        <taxon>Eukaryota</taxon>
        <taxon>Fungi</taxon>
        <taxon>Dikarya</taxon>
        <taxon>Basidiomycota</taxon>
        <taxon>Agaricomycotina</taxon>
        <taxon>Agaricomycetes</taxon>
        <taxon>Agaricomycetidae</taxon>
        <taxon>Boletales</taxon>
        <taxon>Suillineae</taxon>
        <taxon>Suillaceae</taxon>
        <taxon>Suillus</taxon>
    </lineage>
</organism>
<dbReference type="Proteomes" id="UP000054485">
    <property type="component" value="Unassembled WGS sequence"/>
</dbReference>
<feature type="domain" description="SAP" evidence="2">
    <location>
        <begin position="34"/>
        <end position="68"/>
    </location>
</feature>
<dbReference type="SMART" id="SM00513">
    <property type="entry name" value="SAP"/>
    <property type="match status" value="1"/>
</dbReference>